<evidence type="ECO:0000256" key="2">
    <source>
        <dbReference type="ARBA" id="ARBA00022729"/>
    </source>
</evidence>
<comment type="similarity">
    <text evidence="1 4">Belongs to the glycosyl hydrolase 30 family.</text>
</comment>
<dbReference type="CDD" id="cd04080">
    <property type="entry name" value="CBM6_cellulase-like"/>
    <property type="match status" value="1"/>
</dbReference>
<evidence type="ECO:0000256" key="1">
    <source>
        <dbReference type="ARBA" id="ARBA00005382"/>
    </source>
</evidence>
<dbReference type="SMART" id="SM00606">
    <property type="entry name" value="CBD_IV"/>
    <property type="match status" value="1"/>
</dbReference>
<dbReference type="Gene3D" id="2.60.40.1180">
    <property type="entry name" value="Golgi alpha-mannosidase II"/>
    <property type="match status" value="1"/>
</dbReference>
<proteinExistence type="inferred from homology"/>
<evidence type="ECO:0000256" key="4">
    <source>
        <dbReference type="RuleBase" id="RU361188"/>
    </source>
</evidence>
<dbReference type="Gene3D" id="2.60.40.10">
    <property type="entry name" value="Immunoglobulins"/>
    <property type="match status" value="1"/>
</dbReference>
<keyword evidence="3 4" id="KW-0378">Hydrolase</keyword>
<dbReference type="PANTHER" id="PTHR11069:SF23">
    <property type="entry name" value="LYSOSOMAL ACID GLUCOSYLCERAMIDASE"/>
    <property type="match status" value="1"/>
</dbReference>
<dbReference type="Gene3D" id="3.20.20.80">
    <property type="entry name" value="Glycosidases"/>
    <property type="match status" value="1"/>
</dbReference>
<dbReference type="Pfam" id="PF02055">
    <property type="entry name" value="Glyco_hydro_30"/>
    <property type="match status" value="1"/>
</dbReference>
<dbReference type="Pfam" id="PF05345">
    <property type="entry name" value="He_PIG"/>
    <property type="match status" value="1"/>
</dbReference>
<keyword evidence="2 6" id="KW-0732">Signal</keyword>
<sequence length="761" mass="82873">MRRSISAAVLVAAAAGSVLAATAGLPATAGRPVAARPEPSVSRPDHSPDHVPSHSPDHGAVVTGTYFSGAAQAWQPLPATRMGRDEGGAGDADVVIDPSTLRQRYSGIGFSLDETSVSNLWKLTPAERDRAIKLLVDPRTGAGFDRFRLTIGSPDLIEHLPFWSYDELPPGVTEDFGLKYFSIKRDLDAHIVDTVKLIQRYNPRATFFASAWSAPAWMKTNNKFTGEVALKPGSTTSYYQVGKLRDDAIDVFARYYVKYVQAYAKHGIKVDALTLLNEPGIDVVYPAMDISVEQQQKLAVAIKREVKRAGLPTELYVHDFNFWDWRDPNSTETKNYYRILNDPKAAKAADAIAFHPYWGDPTVMRDAYEQTGKPVHMTETSDLNPATILNYFRLDASSYVMWAQTTDQDGGTLHWTPARDNNIDWEEVGRTTKWPNRLVKVDTTTKTFSVRDELYAMGQFAKYLTPDDVRVESSATTNGIANVVYKDRGNHFVAILGNSTATPKTVRVLLAGKSFSITVPANSYATYRWQGDVPSAHGNHAPVLRAVADVGADQYATTQVQLSATDRDRDRLAYYATDLPDGVSLDATTGLVTLHPTTAGELSLKFRVTDGAAHDEVTVHVTVRPHGTPVGEKIEAESYVAQHGWTDGGANFIESNAAASGGKNVGWTAAGNWLQYRVDVAQAGTYDLEFRVANGTGAVATDAISLRDASGAVLAKVSVPDTGGWAAYQSIHTQVTLPAGEQVVTLFCETGGFNVDYLKLS</sequence>
<dbReference type="InterPro" id="IPR015919">
    <property type="entry name" value="Cadherin-like_sf"/>
</dbReference>
<gene>
    <name evidence="8" type="ORF">EV138_1626</name>
</gene>
<keyword evidence="9" id="KW-1185">Reference proteome</keyword>
<dbReference type="GO" id="GO:0016020">
    <property type="term" value="C:membrane"/>
    <property type="evidence" value="ECO:0007669"/>
    <property type="project" value="InterPro"/>
</dbReference>
<evidence type="ECO:0000256" key="5">
    <source>
        <dbReference type="SAM" id="MobiDB-lite"/>
    </source>
</evidence>
<dbReference type="PANTHER" id="PTHR11069">
    <property type="entry name" value="GLUCOSYLCERAMIDASE"/>
    <property type="match status" value="1"/>
</dbReference>
<protein>
    <submittedName>
        <fullName evidence="8">Glucosylceramidase</fullName>
    </submittedName>
</protein>
<dbReference type="InterPro" id="IPR033452">
    <property type="entry name" value="GH30_C"/>
</dbReference>
<dbReference type="GO" id="GO:0030246">
    <property type="term" value="F:carbohydrate binding"/>
    <property type="evidence" value="ECO:0007669"/>
    <property type="project" value="InterPro"/>
</dbReference>
<dbReference type="RefSeq" id="WP_202866669.1">
    <property type="nucleotide sequence ID" value="NZ_SOCE01000001.1"/>
</dbReference>
<evidence type="ECO:0000256" key="6">
    <source>
        <dbReference type="SAM" id="SignalP"/>
    </source>
</evidence>
<dbReference type="InterPro" id="IPR013780">
    <property type="entry name" value="Glyco_hydro_b"/>
</dbReference>
<comment type="caution">
    <text evidence="8">The sequence shown here is derived from an EMBL/GenBank/DDBJ whole genome shotgun (WGS) entry which is preliminary data.</text>
</comment>
<dbReference type="Pfam" id="PF17189">
    <property type="entry name" value="Glyco_hydro_30C"/>
    <property type="match status" value="1"/>
</dbReference>
<evidence type="ECO:0000313" key="8">
    <source>
        <dbReference type="EMBL" id="TDU88087.1"/>
    </source>
</evidence>
<feature type="compositionally biased region" description="Basic and acidic residues" evidence="5">
    <location>
        <begin position="43"/>
        <end position="57"/>
    </location>
</feature>
<dbReference type="Proteomes" id="UP000295151">
    <property type="component" value="Unassembled WGS sequence"/>
</dbReference>
<evidence type="ECO:0000259" key="7">
    <source>
        <dbReference type="PROSITE" id="PS51175"/>
    </source>
</evidence>
<dbReference type="Gene3D" id="2.60.120.260">
    <property type="entry name" value="Galactose-binding domain-like"/>
    <property type="match status" value="1"/>
</dbReference>
<dbReference type="InterPro" id="IPR017853">
    <property type="entry name" value="GH"/>
</dbReference>
<dbReference type="InterPro" id="IPR033453">
    <property type="entry name" value="Glyco_hydro_30_TIM-barrel"/>
</dbReference>
<dbReference type="Pfam" id="PF03422">
    <property type="entry name" value="CBM_6"/>
    <property type="match status" value="1"/>
</dbReference>
<feature type="signal peptide" evidence="6">
    <location>
        <begin position="1"/>
        <end position="20"/>
    </location>
</feature>
<dbReference type="GO" id="GO:0005509">
    <property type="term" value="F:calcium ion binding"/>
    <property type="evidence" value="ECO:0007669"/>
    <property type="project" value="InterPro"/>
</dbReference>
<dbReference type="InterPro" id="IPR001139">
    <property type="entry name" value="Glyco_hydro_30"/>
</dbReference>
<evidence type="ECO:0000256" key="3">
    <source>
        <dbReference type="ARBA" id="ARBA00022801"/>
    </source>
</evidence>
<dbReference type="InterPro" id="IPR013783">
    <property type="entry name" value="Ig-like_fold"/>
</dbReference>
<dbReference type="EMBL" id="SOCE01000001">
    <property type="protein sequence ID" value="TDU88087.1"/>
    <property type="molecule type" value="Genomic_DNA"/>
</dbReference>
<dbReference type="GO" id="GO:0006680">
    <property type="term" value="P:glucosylceramide catabolic process"/>
    <property type="evidence" value="ECO:0007669"/>
    <property type="project" value="TreeGrafter"/>
</dbReference>
<dbReference type="InterPro" id="IPR005084">
    <property type="entry name" value="CBM6"/>
</dbReference>
<dbReference type="AlphaFoldDB" id="A0A4R7TA39"/>
<organism evidence="8 9">
    <name type="scientific">Kribbella voronezhensis</name>
    <dbReference type="NCBI Taxonomy" id="2512212"/>
    <lineage>
        <taxon>Bacteria</taxon>
        <taxon>Bacillati</taxon>
        <taxon>Actinomycetota</taxon>
        <taxon>Actinomycetes</taxon>
        <taxon>Propionibacteriales</taxon>
        <taxon>Kribbellaceae</taxon>
        <taxon>Kribbella</taxon>
    </lineage>
</organism>
<reference evidence="8 9" key="1">
    <citation type="submission" date="2019-03" db="EMBL/GenBank/DDBJ databases">
        <title>Genomic Encyclopedia of Type Strains, Phase III (KMG-III): the genomes of soil and plant-associated and newly described type strains.</title>
        <authorList>
            <person name="Whitman W."/>
        </authorList>
    </citation>
    <scope>NUCLEOTIDE SEQUENCE [LARGE SCALE GENOMIC DNA]</scope>
    <source>
        <strain evidence="8 9">VKM Ac-2575</strain>
    </source>
</reference>
<keyword evidence="4" id="KW-0326">Glycosidase</keyword>
<feature type="region of interest" description="Disordered" evidence="5">
    <location>
        <begin position="29"/>
        <end position="61"/>
    </location>
</feature>
<feature type="chain" id="PRO_5020202502" evidence="6">
    <location>
        <begin position="21"/>
        <end position="761"/>
    </location>
</feature>
<accession>A0A4R7TA39</accession>
<name>A0A4R7TA39_9ACTN</name>
<dbReference type="SUPFAM" id="SSF51445">
    <property type="entry name" value="(Trans)glycosidases"/>
    <property type="match status" value="1"/>
</dbReference>
<evidence type="ECO:0000313" key="9">
    <source>
        <dbReference type="Proteomes" id="UP000295151"/>
    </source>
</evidence>
<dbReference type="SUPFAM" id="SSF49313">
    <property type="entry name" value="Cadherin-like"/>
    <property type="match status" value="1"/>
</dbReference>
<dbReference type="InterPro" id="IPR006584">
    <property type="entry name" value="Cellulose-bd_IV"/>
</dbReference>
<dbReference type="GO" id="GO:0004348">
    <property type="term" value="F:glucosylceramidase activity"/>
    <property type="evidence" value="ECO:0007669"/>
    <property type="project" value="InterPro"/>
</dbReference>
<dbReference type="GO" id="GO:0005975">
    <property type="term" value="P:carbohydrate metabolic process"/>
    <property type="evidence" value="ECO:0007669"/>
    <property type="project" value="UniProtKB-ARBA"/>
</dbReference>
<dbReference type="PROSITE" id="PS51175">
    <property type="entry name" value="CBM6"/>
    <property type="match status" value="1"/>
</dbReference>
<feature type="domain" description="CBM6" evidence="7">
    <location>
        <begin position="632"/>
        <end position="761"/>
    </location>
</feature>
<dbReference type="SUPFAM" id="SSF49785">
    <property type="entry name" value="Galactose-binding domain-like"/>
    <property type="match status" value="1"/>
</dbReference>
<dbReference type="InterPro" id="IPR008979">
    <property type="entry name" value="Galactose-bd-like_sf"/>
</dbReference>